<evidence type="ECO:0000256" key="1">
    <source>
        <dbReference type="SAM" id="SignalP"/>
    </source>
</evidence>
<evidence type="ECO:0000313" key="3">
    <source>
        <dbReference type="Proteomes" id="UP001499930"/>
    </source>
</evidence>
<proteinExistence type="predicted"/>
<accession>A0ABN3Y209</accession>
<evidence type="ECO:0008006" key="4">
    <source>
        <dbReference type="Google" id="ProtNLM"/>
    </source>
</evidence>
<sequence length="157" mass="17556">MRFVRLLTMGLALALASSGCASEPTLDKAITELQKDMQRLETDDVFKNPLMNLRVLQRPDIDIPCDKEKFKRVLRITADDKRKATDIDSHLDQAEGVMAGTLVNELGYKMEHSFTEGDAEEGRFIHGLKEVGVVVSVYVAPEAPTWRLHAETSCLPK</sequence>
<dbReference type="EMBL" id="BAAAWD010000011">
    <property type="protein sequence ID" value="GAA3014850.1"/>
    <property type="molecule type" value="Genomic_DNA"/>
</dbReference>
<organism evidence="2 3">
    <name type="scientific">Streptosporangium longisporum</name>
    <dbReference type="NCBI Taxonomy" id="46187"/>
    <lineage>
        <taxon>Bacteria</taxon>
        <taxon>Bacillati</taxon>
        <taxon>Actinomycetota</taxon>
        <taxon>Actinomycetes</taxon>
        <taxon>Streptosporangiales</taxon>
        <taxon>Streptosporangiaceae</taxon>
        <taxon>Streptosporangium</taxon>
    </lineage>
</organism>
<comment type="caution">
    <text evidence="2">The sequence shown here is derived from an EMBL/GenBank/DDBJ whole genome shotgun (WGS) entry which is preliminary data.</text>
</comment>
<evidence type="ECO:0000313" key="2">
    <source>
        <dbReference type="EMBL" id="GAA3014850.1"/>
    </source>
</evidence>
<dbReference type="RefSeq" id="WP_344898082.1">
    <property type="nucleotide sequence ID" value="NZ_BAAAWD010000011.1"/>
</dbReference>
<protein>
    <recommendedName>
        <fullName evidence="4">Lipoprotein</fullName>
    </recommendedName>
</protein>
<dbReference type="Proteomes" id="UP001499930">
    <property type="component" value="Unassembled WGS sequence"/>
</dbReference>
<reference evidence="2 3" key="1">
    <citation type="journal article" date="2019" name="Int. J. Syst. Evol. Microbiol.">
        <title>The Global Catalogue of Microorganisms (GCM) 10K type strain sequencing project: providing services to taxonomists for standard genome sequencing and annotation.</title>
        <authorList>
            <consortium name="The Broad Institute Genomics Platform"/>
            <consortium name="The Broad Institute Genome Sequencing Center for Infectious Disease"/>
            <person name="Wu L."/>
            <person name="Ma J."/>
        </authorList>
    </citation>
    <scope>NUCLEOTIDE SEQUENCE [LARGE SCALE GENOMIC DNA]</scope>
    <source>
        <strain evidence="2 3">JCM 3106</strain>
    </source>
</reference>
<keyword evidence="1" id="KW-0732">Signal</keyword>
<feature type="signal peptide" evidence="1">
    <location>
        <begin position="1"/>
        <end position="21"/>
    </location>
</feature>
<feature type="chain" id="PRO_5045547376" description="Lipoprotein" evidence="1">
    <location>
        <begin position="22"/>
        <end position="157"/>
    </location>
</feature>
<dbReference type="PROSITE" id="PS51257">
    <property type="entry name" value="PROKAR_LIPOPROTEIN"/>
    <property type="match status" value="1"/>
</dbReference>
<gene>
    <name evidence="2" type="ORF">GCM10017559_42770</name>
</gene>
<name>A0ABN3Y209_9ACTN</name>
<keyword evidence="3" id="KW-1185">Reference proteome</keyword>